<evidence type="ECO:0000256" key="4">
    <source>
        <dbReference type="ARBA" id="ARBA00022692"/>
    </source>
</evidence>
<feature type="domain" description="TonB-dependent receptor plug" evidence="12">
    <location>
        <begin position="47"/>
        <end position="154"/>
    </location>
</feature>
<dbReference type="InterPro" id="IPR039426">
    <property type="entry name" value="TonB-dep_rcpt-like"/>
</dbReference>
<dbReference type="InterPro" id="IPR012910">
    <property type="entry name" value="Plug_dom"/>
</dbReference>
<evidence type="ECO:0000256" key="6">
    <source>
        <dbReference type="ARBA" id="ARBA00023136"/>
    </source>
</evidence>
<dbReference type="Pfam" id="PF07715">
    <property type="entry name" value="Plug"/>
    <property type="match status" value="1"/>
</dbReference>
<feature type="chain" id="PRO_5046786655" evidence="10">
    <location>
        <begin position="23"/>
        <end position="991"/>
    </location>
</feature>
<evidence type="ECO:0000313" key="13">
    <source>
        <dbReference type="EMBL" id="MDO3426439.1"/>
    </source>
</evidence>
<comment type="similarity">
    <text evidence="8 9">Belongs to the TonB-dependent receptor family.</text>
</comment>
<evidence type="ECO:0000256" key="3">
    <source>
        <dbReference type="ARBA" id="ARBA00022452"/>
    </source>
</evidence>
<feature type="signal peptide" evidence="10">
    <location>
        <begin position="1"/>
        <end position="22"/>
    </location>
</feature>
<organism evidence="13 14">
    <name type="scientific">Chryseobacterium urinae</name>
    <dbReference type="NCBI Taxonomy" id="3058400"/>
    <lineage>
        <taxon>Bacteria</taxon>
        <taxon>Pseudomonadati</taxon>
        <taxon>Bacteroidota</taxon>
        <taxon>Flavobacteriia</taxon>
        <taxon>Flavobacteriales</taxon>
        <taxon>Weeksellaceae</taxon>
        <taxon>Chryseobacterium group</taxon>
        <taxon>Chryseobacterium</taxon>
    </lineage>
</organism>
<evidence type="ECO:0000256" key="2">
    <source>
        <dbReference type="ARBA" id="ARBA00022448"/>
    </source>
</evidence>
<keyword evidence="4 8" id="KW-0812">Transmembrane</keyword>
<gene>
    <name evidence="13" type="ORF">QWT87_16275</name>
</gene>
<evidence type="ECO:0000259" key="11">
    <source>
        <dbReference type="Pfam" id="PF00593"/>
    </source>
</evidence>
<dbReference type="Proteomes" id="UP001168128">
    <property type="component" value="Unassembled WGS sequence"/>
</dbReference>
<evidence type="ECO:0000256" key="10">
    <source>
        <dbReference type="SAM" id="SignalP"/>
    </source>
</evidence>
<evidence type="ECO:0000256" key="9">
    <source>
        <dbReference type="RuleBase" id="RU003357"/>
    </source>
</evidence>
<keyword evidence="3 8" id="KW-1134">Transmembrane beta strand</keyword>
<dbReference type="InterPro" id="IPR036942">
    <property type="entry name" value="Beta-barrel_TonB_sf"/>
</dbReference>
<name>A0ABT8U5T6_9FLAO</name>
<keyword evidence="10" id="KW-0732">Signal</keyword>
<evidence type="ECO:0000256" key="5">
    <source>
        <dbReference type="ARBA" id="ARBA00023077"/>
    </source>
</evidence>
<dbReference type="EMBL" id="JAULSJ010000029">
    <property type="protein sequence ID" value="MDO3426439.1"/>
    <property type="molecule type" value="Genomic_DNA"/>
</dbReference>
<keyword evidence="6 8" id="KW-0472">Membrane</keyword>
<dbReference type="RefSeq" id="WP_302717288.1">
    <property type="nucleotide sequence ID" value="NZ_JAULSJ010000029.1"/>
</dbReference>
<dbReference type="SUPFAM" id="SSF56935">
    <property type="entry name" value="Porins"/>
    <property type="match status" value="1"/>
</dbReference>
<keyword evidence="7 8" id="KW-0998">Cell outer membrane</keyword>
<keyword evidence="14" id="KW-1185">Reference proteome</keyword>
<dbReference type="Gene3D" id="2.170.130.10">
    <property type="entry name" value="TonB-dependent receptor, plug domain"/>
    <property type="match status" value="1"/>
</dbReference>
<evidence type="ECO:0000313" key="14">
    <source>
        <dbReference type="Proteomes" id="UP001168128"/>
    </source>
</evidence>
<dbReference type="InterPro" id="IPR000531">
    <property type="entry name" value="Beta-barrel_TonB"/>
</dbReference>
<dbReference type="InterPro" id="IPR037066">
    <property type="entry name" value="Plug_dom_sf"/>
</dbReference>
<sequence>MKKLTTSVLAVVLTSTFAMVSAQDTLRTQDIREVVVTGALGLKKRQDAVTTSNQVVNNAEITQGKNPNAVQALTGKVSGLQINTTNNSVNPSTRVVLRGPRSLTASNEALVVIDGVISTLGILQNLPPEIIDNMNVIKGMQGAALYGERGSNGVIIVTTKRGSKSERLQFSLTSSIDFSTVYKTPIYQKKYGQGYPGDVFDTTDYGGTTWVPYENSNWGPAYSSALGGQNIYIGLPQANDQFYTETFSPKDNHINKFFKTGVLLQNGLSVNAGGSDGYVFLSMNRAENDFIVEKDNLKRNNFILKAGKKLGKFRIDGNVNYLEIKTSTAPSSLYSEVLQTPTNLDIRKFRNSNPDAGYSPYTTNPYWLIDNNRTNSKSRTISALLNLEYKLNDHISFTYAGTAVTGHSITQSYQNDYANDRMYDNTGTYLDGHLAEDFGMVPIVSNYYKSLGTSWRYYGDLMANFDYDLTDNINLKANIGHNIQDTRADNSQVGGTNLQVPGWYHINNVLNPDKFYNLNNNSSTQRSFAWFANLDLSYKDYLFLNTTFRYEKNSVMSVTPIGTNKLENKGFPYYSVGASFIPTKAFESIKGKILNYAKISASFTRVGNVQAIPVYGLDEVGVFPTGYPFNSLSSYLPRTTSYAPDIKPEFLNSKEASISLGFFNDRITLDGSVYRNDTDNLITQIATSSASGITSQFDNIGKSRNQGFEIDLGFTPIKSKDFEWKLRGSYSTYETKILSLESGVPEIPLLTTTGPNVGIYAMAGYDFPMIKGTKYLRDPNGNIVVGANGNPLSTSTLEVLGKVNPDYILGFSTSFRFKGLTLSATADYRTGNSFISRTKTLLGNMGSLEQQASFDRSKGYVIPNSVQLVGGQYVPNTTPIGGTADYIGVNSYYTSSTFLGVGEEFLVDGTAFKVREIALSYDIPKSVLRNTFVNSLNVGVYARNPFFIYAKDNRNYADPETATTSGNAAGIADTSQYPTMRNFGINLNVTF</sequence>
<evidence type="ECO:0000256" key="7">
    <source>
        <dbReference type="ARBA" id="ARBA00023237"/>
    </source>
</evidence>
<evidence type="ECO:0000256" key="1">
    <source>
        <dbReference type="ARBA" id="ARBA00004571"/>
    </source>
</evidence>
<reference evidence="13" key="1">
    <citation type="submission" date="2023-07" db="EMBL/GenBank/DDBJ databases">
        <title>AMR profile of multidrug- resistance Chryseobacterium gambrini related strain.</title>
        <authorList>
            <person name="Kirdat K."/>
            <person name="Bhatt A."/>
            <person name="Kuyare S."/>
            <person name="Yadav A."/>
        </authorList>
    </citation>
    <scope>NUCLEOTIDE SEQUENCE</scope>
    <source>
        <strain evidence="13">APV-1</strain>
    </source>
</reference>
<proteinExistence type="inferred from homology"/>
<keyword evidence="2 8" id="KW-0813">Transport</keyword>
<dbReference type="Pfam" id="PF00593">
    <property type="entry name" value="TonB_dep_Rec_b-barrel"/>
    <property type="match status" value="1"/>
</dbReference>
<feature type="domain" description="TonB-dependent receptor-like beta-barrel" evidence="11">
    <location>
        <begin position="349"/>
        <end position="825"/>
    </location>
</feature>
<evidence type="ECO:0000259" key="12">
    <source>
        <dbReference type="Pfam" id="PF07715"/>
    </source>
</evidence>
<comment type="subcellular location">
    <subcellularLocation>
        <location evidence="1 8">Cell outer membrane</location>
        <topology evidence="1 8">Multi-pass membrane protein</topology>
    </subcellularLocation>
</comment>
<comment type="caution">
    <text evidence="13">The sequence shown here is derived from an EMBL/GenBank/DDBJ whole genome shotgun (WGS) entry which is preliminary data.</text>
</comment>
<evidence type="ECO:0000256" key="8">
    <source>
        <dbReference type="PROSITE-ProRule" id="PRU01360"/>
    </source>
</evidence>
<dbReference type="NCBIfam" id="TIGR04056">
    <property type="entry name" value="OMP_RagA_SusC"/>
    <property type="match status" value="1"/>
</dbReference>
<protein>
    <submittedName>
        <fullName evidence="13">SusC/RagA family TonB-linked outer membrane protein</fullName>
    </submittedName>
</protein>
<dbReference type="Gene3D" id="2.40.170.20">
    <property type="entry name" value="TonB-dependent receptor, beta-barrel domain"/>
    <property type="match status" value="1"/>
</dbReference>
<dbReference type="PROSITE" id="PS52016">
    <property type="entry name" value="TONB_DEPENDENT_REC_3"/>
    <property type="match status" value="1"/>
</dbReference>
<keyword evidence="5 9" id="KW-0798">TonB box</keyword>
<accession>A0ABT8U5T6</accession>
<dbReference type="InterPro" id="IPR023996">
    <property type="entry name" value="TonB-dep_OMP_SusC/RagA"/>
</dbReference>